<name>A0A9N9JMV8_9GLOM</name>
<feature type="non-terminal residue" evidence="2">
    <location>
        <position position="43"/>
    </location>
</feature>
<feature type="compositionally biased region" description="Basic and acidic residues" evidence="1">
    <location>
        <begin position="1"/>
        <end position="15"/>
    </location>
</feature>
<sequence>DNILNDENRRNKPSREASPQYTEAESESPASRSPFMSQEEMDE</sequence>
<gene>
    <name evidence="2" type="ORF">RFULGI_LOCUS16508</name>
</gene>
<feature type="region of interest" description="Disordered" evidence="1">
    <location>
        <begin position="1"/>
        <end position="43"/>
    </location>
</feature>
<dbReference type="EMBL" id="CAJVPZ010058846">
    <property type="protein sequence ID" value="CAG8788460.1"/>
    <property type="molecule type" value="Genomic_DNA"/>
</dbReference>
<feature type="non-terminal residue" evidence="2">
    <location>
        <position position="1"/>
    </location>
</feature>
<proteinExistence type="predicted"/>
<comment type="caution">
    <text evidence="2">The sequence shown here is derived from an EMBL/GenBank/DDBJ whole genome shotgun (WGS) entry which is preliminary data.</text>
</comment>
<evidence type="ECO:0000313" key="2">
    <source>
        <dbReference type="EMBL" id="CAG8788460.1"/>
    </source>
</evidence>
<reference evidence="2" key="1">
    <citation type="submission" date="2021-06" db="EMBL/GenBank/DDBJ databases">
        <authorList>
            <person name="Kallberg Y."/>
            <person name="Tangrot J."/>
            <person name="Rosling A."/>
        </authorList>
    </citation>
    <scope>NUCLEOTIDE SEQUENCE</scope>
    <source>
        <strain evidence="2">IN212</strain>
    </source>
</reference>
<dbReference type="AlphaFoldDB" id="A0A9N9JMV8"/>
<organism evidence="2 3">
    <name type="scientific">Racocetra fulgida</name>
    <dbReference type="NCBI Taxonomy" id="60492"/>
    <lineage>
        <taxon>Eukaryota</taxon>
        <taxon>Fungi</taxon>
        <taxon>Fungi incertae sedis</taxon>
        <taxon>Mucoromycota</taxon>
        <taxon>Glomeromycotina</taxon>
        <taxon>Glomeromycetes</taxon>
        <taxon>Diversisporales</taxon>
        <taxon>Gigasporaceae</taxon>
        <taxon>Racocetra</taxon>
    </lineage>
</organism>
<evidence type="ECO:0000256" key="1">
    <source>
        <dbReference type="SAM" id="MobiDB-lite"/>
    </source>
</evidence>
<protein>
    <submittedName>
        <fullName evidence="2">17295_t:CDS:1</fullName>
    </submittedName>
</protein>
<keyword evidence="3" id="KW-1185">Reference proteome</keyword>
<evidence type="ECO:0000313" key="3">
    <source>
        <dbReference type="Proteomes" id="UP000789396"/>
    </source>
</evidence>
<accession>A0A9N9JMV8</accession>
<dbReference type="Proteomes" id="UP000789396">
    <property type="component" value="Unassembled WGS sequence"/>
</dbReference>